<sequence length="505" mass="56194">MVLERLAWPTRPSLAEPTGGTEIIVLCDGTGKNGRVDDDPTNVYCLYSLLGTPPSQSDEGHNGRKRKLLYIPGVGAESKGIPKGLALAFGNTIVEMVTKAYMFIVENYKPGDDVCIFGYSRGAFVARKVACLLVRMLAHSKSLPAAYKSVQHRVGSVGSKCDLMSQWQRREKPVPWDQLKDTQNSIPVRHVNLESRCLGVWDTVGAIYCPAGSELKDTLGIPDSEYKLYPTFLLARLMPPPLLRLPPNVQLTLHVVAFHENRRRFRVTLFKPNGQTTLKEVWFPGAHADVGGGGDKKGLKGDAKGSTKSSTKTGNVPDLPKLSLIWMTGELRSFMDISDEKLKYPLLAGLEPSDAYNESPAWKRIVDKLETRLESKALQPTVKVHQTLRDMKQPAPPQNSHHHPLLTFNDLLALRWNVQTGLVACNTHEIIKQARTLDKELRKGHQRRDRNRAMSLPMFANPRLAKLSIPTSLYLAEELTASPTEDDTTVPEFRNGRPRLRGATT</sequence>
<dbReference type="EMBL" id="SSOP01000360">
    <property type="protein sequence ID" value="KAB5588838.1"/>
    <property type="molecule type" value="Genomic_DNA"/>
</dbReference>
<keyword evidence="4" id="KW-1185">Reference proteome</keyword>
<feature type="region of interest" description="Disordered" evidence="1">
    <location>
        <begin position="292"/>
        <end position="315"/>
    </location>
</feature>
<dbReference type="Proteomes" id="UP000383932">
    <property type="component" value="Unassembled WGS sequence"/>
</dbReference>
<feature type="domain" description="T6SS Phospholipase effector Tle1-like catalytic" evidence="2">
    <location>
        <begin position="22"/>
        <end position="328"/>
    </location>
</feature>
<evidence type="ECO:0000313" key="3">
    <source>
        <dbReference type="EMBL" id="KAB5588838.1"/>
    </source>
</evidence>
<dbReference type="OrthoDB" id="3057168at2759"/>
<feature type="compositionally biased region" description="Basic and acidic residues" evidence="1">
    <location>
        <begin position="294"/>
        <end position="305"/>
    </location>
</feature>
<accession>A0A5N5QBN3</accession>
<evidence type="ECO:0000259" key="2">
    <source>
        <dbReference type="Pfam" id="PF09994"/>
    </source>
</evidence>
<reference evidence="3 4" key="1">
    <citation type="journal article" date="2019" name="Fungal Biol. Biotechnol.">
        <title>Draft genome sequence of fastidious pathogen Ceratobasidium theobromae, which causes vascular-streak dieback in Theobroma cacao.</title>
        <authorList>
            <person name="Ali S.S."/>
            <person name="Asman A."/>
            <person name="Shao J."/>
            <person name="Firmansyah A.P."/>
            <person name="Susilo A.W."/>
            <person name="Rosmana A."/>
            <person name="McMahon P."/>
            <person name="Junaid M."/>
            <person name="Guest D."/>
            <person name="Kheng T.Y."/>
            <person name="Meinhardt L.W."/>
            <person name="Bailey B.A."/>
        </authorList>
    </citation>
    <scope>NUCLEOTIDE SEQUENCE [LARGE SCALE GENOMIC DNA]</scope>
    <source>
        <strain evidence="3 4">CT2</strain>
    </source>
</reference>
<dbReference type="PANTHER" id="PTHR33840">
    <property type="match status" value="1"/>
</dbReference>
<feature type="region of interest" description="Disordered" evidence="1">
    <location>
        <begin position="480"/>
        <end position="505"/>
    </location>
</feature>
<feature type="compositionally biased region" description="Basic residues" evidence="1">
    <location>
        <begin position="496"/>
        <end position="505"/>
    </location>
</feature>
<organism evidence="3 4">
    <name type="scientific">Ceratobasidium theobromae</name>
    <dbReference type="NCBI Taxonomy" id="1582974"/>
    <lineage>
        <taxon>Eukaryota</taxon>
        <taxon>Fungi</taxon>
        <taxon>Dikarya</taxon>
        <taxon>Basidiomycota</taxon>
        <taxon>Agaricomycotina</taxon>
        <taxon>Agaricomycetes</taxon>
        <taxon>Cantharellales</taxon>
        <taxon>Ceratobasidiaceae</taxon>
        <taxon>Ceratobasidium</taxon>
    </lineage>
</organism>
<proteinExistence type="predicted"/>
<comment type="caution">
    <text evidence="3">The sequence shown here is derived from an EMBL/GenBank/DDBJ whole genome shotgun (WGS) entry which is preliminary data.</text>
</comment>
<evidence type="ECO:0000313" key="4">
    <source>
        <dbReference type="Proteomes" id="UP000383932"/>
    </source>
</evidence>
<gene>
    <name evidence="3" type="ORF">CTheo_7715</name>
</gene>
<dbReference type="InterPro" id="IPR018712">
    <property type="entry name" value="Tle1-like_cat"/>
</dbReference>
<dbReference type="PANTHER" id="PTHR33840:SF1">
    <property type="entry name" value="TLE1 PHOSPHOLIPASE DOMAIN-CONTAINING PROTEIN"/>
    <property type="match status" value="1"/>
</dbReference>
<evidence type="ECO:0000256" key="1">
    <source>
        <dbReference type="SAM" id="MobiDB-lite"/>
    </source>
</evidence>
<dbReference type="Pfam" id="PF09994">
    <property type="entry name" value="T6SS_Tle1-like_cat"/>
    <property type="match status" value="1"/>
</dbReference>
<name>A0A5N5QBN3_9AGAM</name>
<dbReference type="AlphaFoldDB" id="A0A5N5QBN3"/>
<protein>
    <recommendedName>
        <fullName evidence="2">T6SS Phospholipase effector Tle1-like catalytic domain-containing protein</fullName>
    </recommendedName>
</protein>